<dbReference type="InterPro" id="IPR001444">
    <property type="entry name" value="Flag_bb_rod_N"/>
</dbReference>
<dbReference type="EMBL" id="MFIX01000084">
    <property type="protein sequence ID" value="OGG05155.1"/>
    <property type="molecule type" value="Genomic_DNA"/>
</dbReference>
<feature type="domain" description="Flagellar basal body rod protein N-terminal" evidence="5">
    <location>
        <begin position="7"/>
        <end position="37"/>
    </location>
</feature>
<evidence type="ECO:0000313" key="7">
    <source>
        <dbReference type="EMBL" id="OGG05155.1"/>
    </source>
</evidence>
<dbReference type="AlphaFoldDB" id="A0A1F5YYE3"/>
<dbReference type="NCBIfam" id="TIGR03506">
    <property type="entry name" value="FlgEFG_subfam"/>
    <property type="match status" value="1"/>
</dbReference>
<dbReference type="PROSITE" id="PS00588">
    <property type="entry name" value="FLAGELLA_BB_ROD"/>
    <property type="match status" value="1"/>
</dbReference>
<dbReference type="GO" id="GO:0009424">
    <property type="term" value="C:bacterial-type flagellum hook"/>
    <property type="evidence" value="ECO:0007669"/>
    <property type="project" value="TreeGrafter"/>
</dbReference>
<dbReference type="PANTHER" id="PTHR30435:SF1">
    <property type="entry name" value="FLAGELLAR HOOK PROTEIN FLGE"/>
    <property type="match status" value="1"/>
</dbReference>
<name>A0A1F5YYE3_9BACT</name>
<keyword evidence="3 4" id="KW-0975">Bacterial flagellum</keyword>
<dbReference type="InterPro" id="IPR020013">
    <property type="entry name" value="Flagellar_FlgE/F/G"/>
</dbReference>
<dbReference type="PANTHER" id="PTHR30435">
    <property type="entry name" value="FLAGELLAR PROTEIN"/>
    <property type="match status" value="1"/>
</dbReference>
<feature type="non-terminal residue" evidence="7">
    <location>
        <position position="760"/>
    </location>
</feature>
<organism evidence="7 8">
    <name type="scientific">Candidatus Glassbacteria bacterium RIFCSPLOWO2_12_FULL_58_11</name>
    <dbReference type="NCBI Taxonomy" id="1817867"/>
    <lineage>
        <taxon>Bacteria</taxon>
        <taxon>Candidatus Glassiibacteriota</taxon>
    </lineage>
</organism>
<evidence type="ECO:0000256" key="4">
    <source>
        <dbReference type="RuleBase" id="RU362116"/>
    </source>
</evidence>
<dbReference type="InterPro" id="IPR037925">
    <property type="entry name" value="FlgE/F/G-like"/>
</dbReference>
<accession>A0A1F5YYE3</accession>
<evidence type="ECO:0000256" key="3">
    <source>
        <dbReference type="ARBA" id="ARBA00023143"/>
    </source>
</evidence>
<sequence length="760" mass="78135">MSLQSTLSTGVSGLQTNATRLSVIGNNIANVNTVGFKSSRVSFNEFLVQTIAESKRPIEGGNGGINPIAFGLGVGVASIDNIFTQGTLESTGVTTDMAIQGEGFFVLRDGQRKLYTRAGAFQFDGIGNLVQNGTGYVVQGRLANTAGAIPSGAPIEDLVIPIGLTTPAKFTTRVEFKDNLDANSGVLANTLTSGTPFTIRATGEPATGVTDINDLTQTISTVDEGDQVKISGTNPDGTVVSSVFRYGTGTELLPDGSTVSRDGTTLASLVNVINNSFSGVTASIDANGNIVMIDESAGASQTSISLAFDEDANPASVLGDTIQDSFLPSASASITGSAITIPAGGFRFASDIAGAQFSRQMSIAVGGVDTGRDNTITIGADANGDGFYETVSEIANAINQGINNDLELAGTVQAIATADNQIKFLTTSPSDSVTVKTITNGDQTTLGDIGFNNGDQGLGVGEGGLNLTTLKSTNQFRIAIDTDPAQTVSLTPKVYASVEDLVAGLNAAINSNSSLSGEVTAFVDFSQGAAAVSFKTNRPAAQLDILRGTQPLPSGGIDIFDALGFNDSNELALDGVPGNEQDYNNISSDGNATSSIALSAFNRTQEGRDAGSHIVSIAAFDSFGETHNVIMNVVKSTQELPAVEQKLISTAFPLVISSLDPNAGPNDVQVVDPSLVQTIITDLQSVDNTDPETPVKGDAQPREGDLIKLTGTGTNGLPLSRTITIQGGIQPTTVQDLLDEINILYNSKLAGGDGSGATAS</sequence>
<evidence type="ECO:0000259" key="6">
    <source>
        <dbReference type="Pfam" id="PF22692"/>
    </source>
</evidence>
<comment type="subcellular location">
    <subcellularLocation>
        <location evidence="1 4">Bacterial flagellum basal body</location>
    </subcellularLocation>
</comment>
<dbReference type="Pfam" id="PF22692">
    <property type="entry name" value="LlgE_F_G_D1"/>
    <property type="match status" value="1"/>
</dbReference>
<evidence type="ECO:0000256" key="2">
    <source>
        <dbReference type="ARBA" id="ARBA00009677"/>
    </source>
</evidence>
<dbReference type="STRING" id="1817867.A3F83_09475"/>
<evidence type="ECO:0000259" key="5">
    <source>
        <dbReference type="Pfam" id="PF00460"/>
    </source>
</evidence>
<comment type="function">
    <text evidence="4">A flexible structure which links the flagellar filament to the drive apparatus in the basal body.</text>
</comment>
<dbReference type="SUPFAM" id="SSF117143">
    <property type="entry name" value="Flagellar hook protein flgE"/>
    <property type="match status" value="1"/>
</dbReference>
<proteinExistence type="inferred from homology"/>
<dbReference type="Pfam" id="PF00460">
    <property type="entry name" value="Flg_bb_rod"/>
    <property type="match status" value="1"/>
</dbReference>
<dbReference type="GO" id="GO:0009425">
    <property type="term" value="C:bacterial-type flagellum basal body"/>
    <property type="evidence" value="ECO:0007669"/>
    <property type="project" value="UniProtKB-SubCell"/>
</dbReference>
<evidence type="ECO:0000313" key="8">
    <source>
        <dbReference type="Proteomes" id="UP000179129"/>
    </source>
</evidence>
<comment type="caution">
    <text evidence="7">The sequence shown here is derived from an EMBL/GenBank/DDBJ whole genome shotgun (WGS) entry which is preliminary data.</text>
</comment>
<dbReference type="GO" id="GO:0071978">
    <property type="term" value="P:bacterial-type flagellum-dependent swarming motility"/>
    <property type="evidence" value="ECO:0007669"/>
    <property type="project" value="TreeGrafter"/>
</dbReference>
<feature type="domain" description="Flagellar hook protein FlgE/F/G-like D1" evidence="6">
    <location>
        <begin position="98"/>
        <end position="152"/>
    </location>
</feature>
<dbReference type="InterPro" id="IPR053967">
    <property type="entry name" value="LlgE_F_G-like_D1"/>
</dbReference>
<protein>
    <recommendedName>
        <fullName evidence="4">Flagellar hook protein FlgE</fullName>
    </recommendedName>
</protein>
<comment type="similarity">
    <text evidence="2 4">Belongs to the flagella basal body rod proteins family.</text>
</comment>
<dbReference type="Proteomes" id="UP000179129">
    <property type="component" value="Unassembled WGS sequence"/>
</dbReference>
<gene>
    <name evidence="7" type="ORF">A3F83_09475</name>
</gene>
<dbReference type="InterPro" id="IPR019776">
    <property type="entry name" value="Flagellar_basal_body_rod_CS"/>
</dbReference>
<dbReference type="GO" id="GO:0005829">
    <property type="term" value="C:cytosol"/>
    <property type="evidence" value="ECO:0007669"/>
    <property type="project" value="TreeGrafter"/>
</dbReference>
<evidence type="ECO:0000256" key="1">
    <source>
        <dbReference type="ARBA" id="ARBA00004117"/>
    </source>
</evidence>
<reference evidence="7 8" key="1">
    <citation type="journal article" date="2016" name="Nat. Commun.">
        <title>Thousands of microbial genomes shed light on interconnected biogeochemical processes in an aquifer system.</title>
        <authorList>
            <person name="Anantharaman K."/>
            <person name="Brown C.T."/>
            <person name="Hug L.A."/>
            <person name="Sharon I."/>
            <person name="Castelle C.J."/>
            <person name="Probst A.J."/>
            <person name="Thomas B.C."/>
            <person name="Singh A."/>
            <person name="Wilkins M.J."/>
            <person name="Karaoz U."/>
            <person name="Brodie E.L."/>
            <person name="Williams K.H."/>
            <person name="Hubbard S.S."/>
            <person name="Banfield J.F."/>
        </authorList>
    </citation>
    <scope>NUCLEOTIDE SEQUENCE [LARGE SCALE GENOMIC DNA]</scope>
</reference>